<protein>
    <submittedName>
        <fullName evidence="2">Uncharacterized protein</fullName>
    </submittedName>
</protein>
<feature type="region of interest" description="Disordered" evidence="1">
    <location>
        <begin position="426"/>
        <end position="510"/>
    </location>
</feature>
<feature type="compositionally biased region" description="Polar residues" evidence="1">
    <location>
        <begin position="426"/>
        <end position="440"/>
    </location>
</feature>
<dbReference type="EMBL" id="MU007044">
    <property type="protein sequence ID" value="KAF2429719.1"/>
    <property type="molecule type" value="Genomic_DNA"/>
</dbReference>
<gene>
    <name evidence="2" type="ORF">EJ08DRAFT_661404</name>
</gene>
<feature type="compositionally biased region" description="Low complexity" evidence="1">
    <location>
        <begin position="450"/>
        <end position="460"/>
    </location>
</feature>
<reference evidence="2" key="1">
    <citation type="journal article" date="2020" name="Stud. Mycol.">
        <title>101 Dothideomycetes genomes: a test case for predicting lifestyles and emergence of pathogens.</title>
        <authorList>
            <person name="Haridas S."/>
            <person name="Albert R."/>
            <person name="Binder M."/>
            <person name="Bloem J."/>
            <person name="Labutti K."/>
            <person name="Salamov A."/>
            <person name="Andreopoulos B."/>
            <person name="Baker S."/>
            <person name="Barry K."/>
            <person name="Bills G."/>
            <person name="Bluhm B."/>
            <person name="Cannon C."/>
            <person name="Castanera R."/>
            <person name="Culley D."/>
            <person name="Daum C."/>
            <person name="Ezra D."/>
            <person name="Gonzalez J."/>
            <person name="Henrissat B."/>
            <person name="Kuo A."/>
            <person name="Liang C."/>
            <person name="Lipzen A."/>
            <person name="Lutzoni F."/>
            <person name="Magnuson J."/>
            <person name="Mondo S."/>
            <person name="Nolan M."/>
            <person name="Ohm R."/>
            <person name="Pangilinan J."/>
            <person name="Park H.-J."/>
            <person name="Ramirez L."/>
            <person name="Alfaro M."/>
            <person name="Sun H."/>
            <person name="Tritt A."/>
            <person name="Yoshinaga Y."/>
            <person name="Zwiers L.-H."/>
            <person name="Turgeon B."/>
            <person name="Goodwin S."/>
            <person name="Spatafora J."/>
            <person name="Crous P."/>
            <person name="Grigoriev I."/>
        </authorList>
    </citation>
    <scope>NUCLEOTIDE SEQUENCE</scope>
    <source>
        <strain evidence="2">CBS 130266</strain>
    </source>
</reference>
<feature type="compositionally biased region" description="Polar residues" evidence="1">
    <location>
        <begin position="120"/>
        <end position="132"/>
    </location>
</feature>
<keyword evidence="3" id="KW-1185">Reference proteome</keyword>
<name>A0A9P4NR00_9PEZI</name>
<accession>A0A9P4NR00</accession>
<proteinExistence type="predicted"/>
<sequence>MGTDRGVFDASNNNAFAYTTRSGEAHDMDMIDASAGREVSHGFGAPNNGNAVAGFGAVDTGAGWHIDPHVKDHGSRHFSGQNFDIGASPNGAEHIHGGGNVMDGQGPRQRRETMAASLGQYGQQTTGPQKSSVGNLFSLVPDYATDVSQGMSIDARDEVSAKSGTIEYNKWKLQLIANTPLSVGTFDWHTEVFPAGVDEKTALIEMAKNPRVWCNRQLKKYQAADPAIFSAVVSARGLQSSNGSGANPAKQVVTDVGASAVQPLLLGESGSRSCGLTRQFDVPGYRVASNGNINGFAGPGIGFNNGHRFGTSNHHVATGNNLDRSGFVGSGFDPGSCSGSGAPGGGAWNDFSYNGFSPAQHHPQAHFAESHHPAPLSEHVRQQYNFGHGYIPSGHLPQPTTTYSNQIAMARQRPQNMATSATPIRTAAVATSNMPVTQSAPKPRKRKTQDTTSTDATPTTNKKKKPAKPQTLNANATASDTDKTKKPKGPAKTMPRKTEDRIKKPMTSRLKKDTQLRFEPEQIQYLQSLIDRIALNRVKATGNEDYYTVGFRFLLDKQGEMYQHYAKDKNFKDRLKEFNSDQDKHKQGLRMVCIDAGMHSDNVDRMNGDDFKFVAS</sequence>
<feature type="region of interest" description="Disordered" evidence="1">
    <location>
        <begin position="89"/>
        <end position="132"/>
    </location>
</feature>
<dbReference type="Proteomes" id="UP000800235">
    <property type="component" value="Unassembled WGS sequence"/>
</dbReference>
<dbReference type="AlphaFoldDB" id="A0A9P4NR00"/>
<evidence type="ECO:0000256" key="1">
    <source>
        <dbReference type="SAM" id="MobiDB-lite"/>
    </source>
</evidence>
<evidence type="ECO:0000313" key="3">
    <source>
        <dbReference type="Proteomes" id="UP000800235"/>
    </source>
</evidence>
<comment type="caution">
    <text evidence="2">The sequence shown here is derived from an EMBL/GenBank/DDBJ whole genome shotgun (WGS) entry which is preliminary data.</text>
</comment>
<evidence type="ECO:0000313" key="2">
    <source>
        <dbReference type="EMBL" id="KAF2429719.1"/>
    </source>
</evidence>
<organism evidence="2 3">
    <name type="scientific">Tothia fuscella</name>
    <dbReference type="NCBI Taxonomy" id="1048955"/>
    <lineage>
        <taxon>Eukaryota</taxon>
        <taxon>Fungi</taxon>
        <taxon>Dikarya</taxon>
        <taxon>Ascomycota</taxon>
        <taxon>Pezizomycotina</taxon>
        <taxon>Dothideomycetes</taxon>
        <taxon>Pleosporomycetidae</taxon>
        <taxon>Venturiales</taxon>
        <taxon>Cylindrosympodiaceae</taxon>
        <taxon>Tothia</taxon>
    </lineage>
</organism>